<dbReference type="PANTHER" id="PTHR10546:SF4">
    <property type="entry name" value="SODIUM CHANNEL SUBUNIT BETA-3"/>
    <property type="match status" value="1"/>
</dbReference>
<keyword evidence="7 21" id="KW-0732">Signal</keyword>
<keyword evidence="24" id="KW-1185">Reference proteome</keyword>
<dbReference type="GO" id="GO:0044325">
    <property type="term" value="F:transmembrane transporter binding"/>
    <property type="evidence" value="ECO:0007669"/>
    <property type="project" value="TreeGrafter"/>
</dbReference>
<feature type="domain" description="Ig-like" evidence="22">
    <location>
        <begin position="19"/>
        <end position="140"/>
    </location>
</feature>
<dbReference type="Gene3D" id="2.60.40.10">
    <property type="entry name" value="Immunoglobulins"/>
    <property type="match status" value="1"/>
</dbReference>
<feature type="transmembrane region" description="Helical" evidence="20">
    <location>
        <begin position="164"/>
        <end position="185"/>
    </location>
</feature>
<evidence type="ECO:0000313" key="23">
    <source>
        <dbReference type="EMBL" id="KAG5271594.1"/>
    </source>
</evidence>
<feature type="signal peptide" evidence="21">
    <location>
        <begin position="1"/>
        <end position="23"/>
    </location>
</feature>
<evidence type="ECO:0000259" key="22">
    <source>
        <dbReference type="PROSITE" id="PS50835"/>
    </source>
</evidence>
<dbReference type="Proteomes" id="UP000823561">
    <property type="component" value="Chromosome 13"/>
</dbReference>
<dbReference type="InterPro" id="IPR013783">
    <property type="entry name" value="Ig-like_fold"/>
</dbReference>
<keyword evidence="5" id="KW-1003">Cell membrane</keyword>
<evidence type="ECO:0000256" key="16">
    <source>
        <dbReference type="ARBA" id="ARBA00023303"/>
    </source>
</evidence>
<dbReference type="GO" id="GO:0086091">
    <property type="term" value="P:regulation of heart rate by cardiac conduction"/>
    <property type="evidence" value="ECO:0007669"/>
    <property type="project" value="TreeGrafter"/>
</dbReference>
<protein>
    <recommendedName>
        <fullName evidence="18">Sodium channel regulatory subunit beta-3</fullName>
    </recommendedName>
</protein>
<keyword evidence="12 20" id="KW-0472">Membrane</keyword>
<dbReference type="PROSITE" id="PS50835">
    <property type="entry name" value="IG_LIKE"/>
    <property type="match status" value="1"/>
</dbReference>
<evidence type="ECO:0000256" key="19">
    <source>
        <dbReference type="ARBA" id="ARBA00049669"/>
    </source>
</evidence>
<keyword evidence="17" id="KW-0393">Immunoglobulin domain</keyword>
<dbReference type="SUPFAM" id="SSF48726">
    <property type="entry name" value="Immunoglobulin"/>
    <property type="match status" value="1"/>
</dbReference>
<evidence type="ECO:0000256" key="11">
    <source>
        <dbReference type="ARBA" id="ARBA00023065"/>
    </source>
</evidence>
<keyword evidence="16" id="KW-0407">Ion channel</keyword>
<reference evidence="23" key="1">
    <citation type="submission" date="2020-10" db="EMBL/GenBank/DDBJ databases">
        <title>Chromosome-scale genome assembly of the Allis shad, Alosa alosa.</title>
        <authorList>
            <person name="Margot Z."/>
            <person name="Christophe K."/>
            <person name="Cabau C."/>
            <person name="Louis A."/>
            <person name="Berthelot C."/>
            <person name="Parey E."/>
            <person name="Roest Crollius H."/>
            <person name="Montfort J."/>
            <person name="Robinson-Rechavi M."/>
            <person name="Bucao C."/>
            <person name="Bouchez O."/>
            <person name="Gislard M."/>
            <person name="Lluch J."/>
            <person name="Milhes M."/>
            <person name="Lampietro C."/>
            <person name="Lopez Roques C."/>
            <person name="Donnadieu C."/>
            <person name="Braasch I."/>
            <person name="Desvignes T."/>
            <person name="Postlethwait J."/>
            <person name="Bobe J."/>
            <person name="Guiguen Y."/>
        </authorList>
    </citation>
    <scope>NUCLEOTIDE SEQUENCE</scope>
    <source>
        <strain evidence="23">M-15738</strain>
        <tissue evidence="23">Blood</tissue>
    </source>
</reference>
<evidence type="ECO:0000256" key="12">
    <source>
        <dbReference type="ARBA" id="ARBA00023136"/>
    </source>
</evidence>
<sequence length="220" mass="24978">MARLKVSLLGFLMLLLHAPHAEAGCAEVDSMTEAVAGESFLLGCISCKKREEVDASTYVDWFFRPIEEEGFVQIFHYENPFPTILHEDFEGRLEWHGTKGTRDVQIGAIFIHNVTFNDTGTFRCTMERTLFLPYGEEHVTIIKDVELSVVAVANRELTAVIAEIMMYVVIVVLQLWMILVLIYCYKKIYAEAEAREARRALKAQNKGLDAKDTCDGVHLE</sequence>
<evidence type="ECO:0000256" key="7">
    <source>
        <dbReference type="ARBA" id="ARBA00022729"/>
    </source>
</evidence>
<evidence type="ECO:0000256" key="10">
    <source>
        <dbReference type="ARBA" id="ARBA00023053"/>
    </source>
</evidence>
<keyword evidence="9 20" id="KW-1133">Transmembrane helix</keyword>
<dbReference type="AlphaFoldDB" id="A0AAV6G905"/>
<evidence type="ECO:0000313" key="24">
    <source>
        <dbReference type="Proteomes" id="UP000823561"/>
    </source>
</evidence>
<evidence type="ECO:0000256" key="8">
    <source>
        <dbReference type="ARBA" id="ARBA00022882"/>
    </source>
</evidence>
<dbReference type="GO" id="GO:0005272">
    <property type="term" value="F:sodium channel activity"/>
    <property type="evidence" value="ECO:0007669"/>
    <property type="project" value="UniProtKB-KW"/>
</dbReference>
<dbReference type="GO" id="GO:0086002">
    <property type="term" value="P:cardiac muscle cell action potential involved in contraction"/>
    <property type="evidence" value="ECO:0007669"/>
    <property type="project" value="TreeGrafter"/>
</dbReference>
<dbReference type="EMBL" id="JADWDJ010000013">
    <property type="protein sequence ID" value="KAG5271594.1"/>
    <property type="molecule type" value="Genomic_DNA"/>
</dbReference>
<keyword evidence="10" id="KW-0915">Sodium</keyword>
<keyword evidence="3" id="KW-0813">Transport</keyword>
<accession>A0AAV6G905</accession>
<keyword evidence="15" id="KW-0739">Sodium transport</keyword>
<evidence type="ECO:0000256" key="21">
    <source>
        <dbReference type="SAM" id="SignalP"/>
    </source>
</evidence>
<feature type="chain" id="PRO_5043507169" description="Sodium channel regulatory subunit beta-3" evidence="21">
    <location>
        <begin position="24"/>
        <end position="220"/>
    </location>
</feature>
<proteinExistence type="inferred from homology"/>
<dbReference type="FunFam" id="2.60.40.10:FF:000375">
    <property type="entry name" value="Sodium channel beta 1 subunit"/>
    <property type="match status" value="1"/>
</dbReference>
<comment type="similarity">
    <text evidence="2">Belongs to the sodium channel auxiliary subunit SCN3B (TC 8.A.17) family.</text>
</comment>
<evidence type="ECO:0000256" key="18">
    <source>
        <dbReference type="ARBA" id="ARBA00044530"/>
    </source>
</evidence>
<evidence type="ECO:0000256" key="13">
    <source>
        <dbReference type="ARBA" id="ARBA00023157"/>
    </source>
</evidence>
<evidence type="ECO:0000256" key="9">
    <source>
        <dbReference type="ARBA" id="ARBA00022989"/>
    </source>
</evidence>
<evidence type="ECO:0000256" key="15">
    <source>
        <dbReference type="ARBA" id="ARBA00023201"/>
    </source>
</evidence>
<dbReference type="GO" id="GO:0019871">
    <property type="term" value="F:sodium channel inhibitor activity"/>
    <property type="evidence" value="ECO:0007669"/>
    <property type="project" value="TreeGrafter"/>
</dbReference>
<dbReference type="GO" id="GO:0001518">
    <property type="term" value="C:voltage-gated sodium channel complex"/>
    <property type="evidence" value="ECO:0007669"/>
    <property type="project" value="InterPro"/>
</dbReference>
<comment type="subcellular location">
    <subcellularLocation>
        <location evidence="1">Cell membrane</location>
        <topology evidence="1">Single-pass type I membrane protein</topology>
    </subcellularLocation>
</comment>
<keyword evidence="6 20" id="KW-0812">Transmembrane</keyword>
<dbReference type="InterPro" id="IPR036179">
    <property type="entry name" value="Ig-like_dom_sf"/>
</dbReference>
<evidence type="ECO:0000256" key="3">
    <source>
        <dbReference type="ARBA" id="ARBA00022448"/>
    </source>
</evidence>
<dbReference type="PANTHER" id="PTHR10546">
    <property type="entry name" value="SODIUM CHANNEL SUBUNIT BETA-1 AND 3"/>
    <property type="match status" value="1"/>
</dbReference>
<keyword evidence="14" id="KW-0325">Glycoprotein</keyword>
<evidence type="ECO:0000256" key="5">
    <source>
        <dbReference type="ARBA" id="ARBA00022475"/>
    </source>
</evidence>
<evidence type="ECO:0000256" key="2">
    <source>
        <dbReference type="ARBA" id="ARBA00010404"/>
    </source>
</evidence>
<dbReference type="InterPro" id="IPR027098">
    <property type="entry name" value="Na_channel_b1/b3"/>
</dbReference>
<dbReference type="InterPro" id="IPR007110">
    <property type="entry name" value="Ig-like_dom"/>
</dbReference>
<evidence type="ECO:0000256" key="20">
    <source>
        <dbReference type="SAM" id="Phobius"/>
    </source>
</evidence>
<evidence type="ECO:0000256" key="17">
    <source>
        <dbReference type="ARBA" id="ARBA00023319"/>
    </source>
</evidence>
<keyword evidence="8" id="KW-0851">Voltage-gated channel</keyword>
<evidence type="ECO:0000256" key="14">
    <source>
        <dbReference type="ARBA" id="ARBA00023180"/>
    </source>
</evidence>
<evidence type="ECO:0000256" key="1">
    <source>
        <dbReference type="ARBA" id="ARBA00004251"/>
    </source>
</evidence>
<gene>
    <name evidence="23" type="ORF">AALO_G00181790</name>
</gene>
<keyword evidence="4" id="KW-0894">Sodium channel</keyword>
<evidence type="ECO:0000256" key="4">
    <source>
        <dbReference type="ARBA" id="ARBA00022461"/>
    </source>
</evidence>
<keyword evidence="13" id="KW-1015">Disulfide bond</keyword>
<dbReference type="InterPro" id="IPR013106">
    <property type="entry name" value="Ig_V-set"/>
</dbReference>
<evidence type="ECO:0000256" key="6">
    <source>
        <dbReference type="ARBA" id="ARBA00022692"/>
    </source>
</evidence>
<comment type="caution">
    <text evidence="23">The sequence shown here is derived from an EMBL/GenBank/DDBJ whole genome shotgun (WGS) entry which is preliminary data.</text>
</comment>
<comment type="subunit">
    <text evidence="19">A voltage-gated sodium (Nav) channel consists of an ion-conducting pore-forming alpha subunit functional on its own that is regulated by one or more beta subunits. Forms homodimers and homotrimers. SCN3B is non-covalently associated with alpha subunits and induces the formation of alpha subunit oligomers, including trimers. Interacts with SCN5A/Nav1.5; regulatory subunit of SCN5A/Nav1.5. Interacts with SCN7A/Nav2.1; probable regulatory subunit of SCN7A/Nav2.1. Interacts with SCN10A; regulatory subunit of SCN10A/Nav1.8. Interacts with NFASC; probably involved in targeting the sodium channels to the nodes of Ranvier.</text>
</comment>
<dbReference type="Pfam" id="PF07686">
    <property type="entry name" value="V-set"/>
    <property type="match status" value="1"/>
</dbReference>
<name>A0AAV6G905_9TELE</name>
<keyword evidence="11" id="KW-0406">Ion transport</keyword>
<organism evidence="23 24">
    <name type="scientific">Alosa alosa</name>
    <name type="common">allis shad</name>
    <dbReference type="NCBI Taxonomy" id="278164"/>
    <lineage>
        <taxon>Eukaryota</taxon>
        <taxon>Metazoa</taxon>
        <taxon>Chordata</taxon>
        <taxon>Craniata</taxon>
        <taxon>Vertebrata</taxon>
        <taxon>Euteleostomi</taxon>
        <taxon>Actinopterygii</taxon>
        <taxon>Neopterygii</taxon>
        <taxon>Teleostei</taxon>
        <taxon>Clupei</taxon>
        <taxon>Clupeiformes</taxon>
        <taxon>Clupeoidei</taxon>
        <taxon>Clupeidae</taxon>
        <taxon>Alosa</taxon>
    </lineage>
</organism>